<evidence type="ECO:0000313" key="3">
    <source>
        <dbReference type="Proteomes" id="UP000012488"/>
    </source>
</evidence>
<dbReference type="InterPro" id="IPR051534">
    <property type="entry name" value="CBASS_pafABC_assoc_protein"/>
</dbReference>
<organism evidence="2 3">
    <name type="scientific">Methylobacterium mesophilicum SR1.6/6</name>
    <dbReference type="NCBI Taxonomy" id="908290"/>
    <lineage>
        <taxon>Bacteria</taxon>
        <taxon>Pseudomonadati</taxon>
        <taxon>Pseudomonadota</taxon>
        <taxon>Alphaproteobacteria</taxon>
        <taxon>Hyphomicrobiales</taxon>
        <taxon>Methylobacteriaceae</taxon>
        <taxon>Methylobacterium</taxon>
    </lineage>
</organism>
<dbReference type="EMBL" id="CP043538">
    <property type="protein sequence ID" value="QGY05465.1"/>
    <property type="molecule type" value="Genomic_DNA"/>
</dbReference>
<reference evidence="2 3" key="1">
    <citation type="journal article" date="2012" name="Genet. Mol. Biol.">
        <title>Analysis of 16S rRNA and mxaF genes revealing insights into Methylobacterium niche-specific plant association.</title>
        <authorList>
            <person name="Dourado M.N."/>
            <person name="Andreote F.D."/>
            <person name="Dini-Andreote F."/>
            <person name="Conti R."/>
            <person name="Araujo J.M."/>
            <person name="Araujo W.L."/>
        </authorList>
    </citation>
    <scope>NUCLEOTIDE SEQUENCE [LARGE SCALE GENOMIC DNA]</scope>
    <source>
        <strain evidence="2 3">SR1.6/6</strain>
    </source>
</reference>
<sequence>MPGDREDHLFHAVSKVYRPDARYTPPPSLGAIRRACWREEAFTIDYTDEHGSVTQRSIPPLAIVYTEGRLVVLAWCRLCAASRMFRIDRIVEARRQSGSFRPGRASLLRAYLEALEIADAA</sequence>
<proteinExistence type="predicted"/>
<protein>
    <submittedName>
        <fullName evidence="2">WYL domain-containing protein</fullName>
    </submittedName>
</protein>
<dbReference type="KEGG" id="mmes:MMSR116_28915"/>
<name>A0A6B9FYZ5_9HYPH</name>
<dbReference type="OrthoDB" id="9807255at2"/>
<reference evidence="2 3" key="2">
    <citation type="journal article" date="2013" name="Genome Announc.">
        <title>Draft Genome Sequence of Methylobacterium mesophilicum Strain SR1.6/6, Isolated from Citrus sinensis.</title>
        <authorList>
            <person name="Marinho Almeida D."/>
            <person name="Dini-Andreote F."/>
            <person name="Camargo Neves A.A."/>
            <person name="Juca Ramos R.T."/>
            <person name="Andreote F.D."/>
            <person name="Carneiro A.R."/>
            <person name="Oliveira de Souza Lima A."/>
            <person name="Caracciolo Gomes de Sa P.H."/>
            <person name="Ribeiro Barbosa M.S."/>
            <person name="Araujo W.L."/>
            <person name="Silva A."/>
        </authorList>
    </citation>
    <scope>NUCLEOTIDE SEQUENCE [LARGE SCALE GENOMIC DNA]</scope>
    <source>
        <strain evidence="2 3">SR1.6/6</strain>
    </source>
</reference>
<dbReference type="InterPro" id="IPR026881">
    <property type="entry name" value="WYL_dom"/>
</dbReference>
<dbReference type="Proteomes" id="UP000012488">
    <property type="component" value="Chromosome"/>
</dbReference>
<dbReference type="PANTHER" id="PTHR34580:SF3">
    <property type="entry name" value="PROTEIN PAFB"/>
    <property type="match status" value="1"/>
</dbReference>
<evidence type="ECO:0000259" key="1">
    <source>
        <dbReference type="Pfam" id="PF13280"/>
    </source>
</evidence>
<dbReference type="AlphaFoldDB" id="A0A6B9FYZ5"/>
<dbReference type="Pfam" id="PF13280">
    <property type="entry name" value="WYL"/>
    <property type="match status" value="1"/>
</dbReference>
<dbReference type="PROSITE" id="PS52050">
    <property type="entry name" value="WYL"/>
    <property type="match status" value="1"/>
</dbReference>
<feature type="domain" description="WYL" evidence="1">
    <location>
        <begin position="29"/>
        <end position="94"/>
    </location>
</feature>
<dbReference type="PANTHER" id="PTHR34580">
    <property type="match status" value="1"/>
</dbReference>
<gene>
    <name evidence="2" type="ORF">MMSR116_28915</name>
</gene>
<evidence type="ECO:0000313" key="2">
    <source>
        <dbReference type="EMBL" id="QGY05465.1"/>
    </source>
</evidence>
<accession>A0A6B9FYZ5</accession>